<gene>
    <name evidence="10" type="ORF">C2S53_004274</name>
</gene>
<evidence type="ECO:0000256" key="8">
    <source>
        <dbReference type="SAM" id="MobiDB-lite"/>
    </source>
</evidence>
<reference evidence="10 11" key="1">
    <citation type="journal article" date="2021" name="Nat. Commun.">
        <title>Incipient diploidization of the medicinal plant Perilla within 10,000 years.</title>
        <authorList>
            <person name="Zhang Y."/>
            <person name="Shen Q."/>
            <person name="Leng L."/>
            <person name="Zhang D."/>
            <person name="Chen S."/>
            <person name="Shi Y."/>
            <person name="Ning Z."/>
            <person name="Chen S."/>
        </authorList>
    </citation>
    <scope>NUCLEOTIDE SEQUENCE [LARGE SCALE GENOMIC DNA]</scope>
    <source>
        <strain evidence="11">cv. PC099</strain>
    </source>
</reference>
<keyword evidence="11" id="KW-1185">Reference proteome</keyword>
<dbReference type="FunFam" id="3.30.200.20:FF:000021">
    <property type="entry name" value="probable serine/threonine-protein kinase At1g54610"/>
    <property type="match status" value="1"/>
</dbReference>
<evidence type="ECO:0000256" key="3">
    <source>
        <dbReference type="ARBA" id="ARBA00022679"/>
    </source>
</evidence>
<keyword evidence="4 7" id="KW-0547">Nucleotide-binding</keyword>
<feature type="compositionally biased region" description="Basic and acidic residues" evidence="8">
    <location>
        <begin position="64"/>
        <end position="78"/>
    </location>
</feature>
<dbReference type="InterPro" id="IPR050108">
    <property type="entry name" value="CDK"/>
</dbReference>
<dbReference type="PANTHER" id="PTHR24056:SF176">
    <property type="entry name" value="OS01G0367700 PROTEIN"/>
    <property type="match status" value="1"/>
</dbReference>
<dbReference type="GO" id="GO:0005524">
    <property type="term" value="F:ATP binding"/>
    <property type="evidence" value="ECO:0007669"/>
    <property type="project" value="UniProtKB-UniRule"/>
</dbReference>
<name>A0AAD4INN5_PERFH</name>
<feature type="compositionally biased region" description="Basic residues" evidence="8">
    <location>
        <begin position="560"/>
        <end position="572"/>
    </location>
</feature>
<dbReference type="Pfam" id="PF00069">
    <property type="entry name" value="Pkinase"/>
    <property type="match status" value="1"/>
</dbReference>
<dbReference type="GO" id="GO:0032968">
    <property type="term" value="P:positive regulation of transcription elongation by RNA polymerase II"/>
    <property type="evidence" value="ECO:0007669"/>
    <property type="project" value="TreeGrafter"/>
</dbReference>
<evidence type="ECO:0000259" key="9">
    <source>
        <dbReference type="PROSITE" id="PS50011"/>
    </source>
</evidence>
<feature type="region of interest" description="Disordered" evidence="8">
    <location>
        <begin position="1"/>
        <end position="101"/>
    </location>
</feature>
<dbReference type="FunFam" id="1.10.510.10:FF:000043">
    <property type="entry name" value="probable serine/threonine-protein kinase At1g54610"/>
    <property type="match status" value="1"/>
</dbReference>
<feature type="binding site" evidence="7">
    <location>
        <position position="159"/>
    </location>
    <ligand>
        <name>ATP</name>
        <dbReference type="ChEBI" id="CHEBI:30616"/>
    </ligand>
</feature>
<evidence type="ECO:0000256" key="5">
    <source>
        <dbReference type="ARBA" id="ARBA00022777"/>
    </source>
</evidence>
<dbReference type="SMART" id="SM00220">
    <property type="entry name" value="S_TKc"/>
    <property type="match status" value="1"/>
</dbReference>
<evidence type="ECO:0000256" key="2">
    <source>
        <dbReference type="ARBA" id="ARBA00022527"/>
    </source>
</evidence>
<dbReference type="GO" id="GO:0008353">
    <property type="term" value="F:RNA polymerase II CTD heptapeptide repeat kinase activity"/>
    <property type="evidence" value="ECO:0007669"/>
    <property type="project" value="TreeGrafter"/>
</dbReference>
<dbReference type="PROSITE" id="PS00108">
    <property type="entry name" value="PROTEIN_KINASE_ST"/>
    <property type="match status" value="1"/>
</dbReference>
<comment type="caution">
    <text evidence="10">The sequence shown here is derived from an EMBL/GenBank/DDBJ whole genome shotgun (WGS) entry which is preliminary data.</text>
</comment>
<dbReference type="InterPro" id="IPR000719">
    <property type="entry name" value="Prot_kinase_dom"/>
</dbReference>
<dbReference type="InterPro" id="IPR017441">
    <property type="entry name" value="Protein_kinase_ATP_BS"/>
</dbReference>
<accession>A0AAD4INN5</accession>
<evidence type="ECO:0000313" key="10">
    <source>
        <dbReference type="EMBL" id="KAH6756175.1"/>
    </source>
</evidence>
<organism evidence="10 11">
    <name type="scientific">Perilla frutescens var. hirtella</name>
    <name type="common">Perilla citriodora</name>
    <name type="synonym">Perilla setoyensis</name>
    <dbReference type="NCBI Taxonomy" id="608512"/>
    <lineage>
        <taxon>Eukaryota</taxon>
        <taxon>Viridiplantae</taxon>
        <taxon>Streptophyta</taxon>
        <taxon>Embryophyta</taxon>
        <taxon>Tracheophyta</taxon>
        <taxon>Spermatophyta</taxon>
        <taxon>Magnoliopsida</taxon>
        <taxon>eudicotyledons</taxon>
        <taxon>Gunneridae</taxon>
        <taxon>Pentapetalae</taxon>
        <taxon>asterids</taxon>
        <taxon>lamiids</taxon>
        <taxon>Lamiales</taxon>
        <taxon>Lamiaceae</taxon>
        <taxon>Nepetoideae</taxon>
        <taxon>Elsholtzieae</taxon>
        <taxon>Perilla</taxon>
    </lineage>
</organism>
<evidence type="ECO:0000256" key="4">
    <source>
        <dbReference type="ARBA" id="ARBA00022741"/>
    </source>
</evidence>
<dbReference type="Gene3D" id="3.30.200.20">
    <property type="entry name" value="Phosphorylase Kinase, domain 1"/>
    <property type="match status" value="1"/>
</dbReference>
<dbReference type="InterPro" id="IPR011009">
    <property type="entry name" value="Kinase-like_dom_sf"/>
</dbReference>
<sequence length="586" mass="64994">MGCVFGKGISSEPANGDVAGKGRVKGGERDSSVSSGRREKVVVGSVNKSEGETDGGGGQVPNGRDQKEERKDENGRHPRGERRRSRPNPRLSNPPKNIHGEQVAAGWPSWLSAVAGEAINGWTPRRADSFVKIDKIGQGTYSNVYKARDAITGQVVALKKVRFDNLEPESVRFMAREILILRRLDHPNVVKLQGLATSRMSCSLYLVFDYMVHDLAGLVSTPGIKFTEPQVKCFMHQLLSGLEHCHTRHVLHRDIKGSNLLIDDGGVLKIADFGLASTFDPNNKQPMTSRVVTLWYRPPELLLGATNYGVGIDLWSAGCILAELFAGKPIMTGRTEVEQLHRIFKLCGSPTEEYWKKSKLPHATIFKPQQSYKRCIRETFKDFPQSALSLIDTLLAIDPSERQTATAALKSEFFTTKPYACEPSSLPKYPPSKEMDAKRRDEEARRLRAAGKTQTDGAKKTRTRDRGMRGVPAPEANAELQVNIDRRRLISHANAKSKSEKFPPPHQDGGLGYQLGSSQHIDPTFDPPDIPFSSSNFSYPKDPMQTWSGPLADPGGVGAPRRRSKPSKKDHRKDKNSSRNKERDDL</sequence>
<keyword evidence="5 10" id="KW-0418">Kinase</keyword>
<proteinExistence type="inferred from homology"/>
<feature type="region of interest" description="Disordered" evidence="8">
    <location>
        <begin position="424"/>
        <end position="586"/>
    </location>
</feature>
<feature type="compositionally biased region" description="Basic and acidic residues" evidence="8">
    <location>
        <begin position="573"/>
        <end position="586"/>
    </location>
</feature>
<evidence type="ECO:0000256" key="1">
    <source>
        <dbReference type="ARBA" id="ARBA00006485"/>
    </source>
</evidence>
<dbReference type="GO" id="GO:0005634">
    <property type="term" value="C:nucleus"/>
    <property type="evidence" value="ECO:0007669"/>
    <property type="project" value="TreeGrafter"/>
</dbReference>
<protein>
    <submittedName>
        <fullName evidence="10">Protein kinase superfamily protein</fullName>
    </submittedName>
</protein>
<dbReference type="AlphaFoldDB" id="A0AAD4INN5"/>
<dbReference type="InterPro" id="IPR008271">
    <property type="entry name" value="Ser/Thr_kinase_AS"/>
</dbReference>
<dbReference type="PROSITE" id="PS00107">
    <property type="entry name" value="PROTEIN_KINASE_ATP"/>
    <property type="match status" value="1"/>
</dbReference>
<dbReference type="CDD" id="cd07840">
    <property type="entry name" value="STKc_CDK9_like"/>
    <property type="match status" value="1"/>
</dbReference>
<dbReference type="PROSITE" id="PS50011">
    <property type="entry name" value="PROTEIN_KINASE_DOM"/>
    <property type="match status" value="1"/>
</dbReference>
<evidence type="ECO:0000313" key="11">
    <source>
        <dbReference type="Proteomes" id="UP001190926"/>
    </source>
</evidence>
<dbReference type="PANTHER" id="PTHR24056">
    <property type="entry name" value="CELL DIVISION PROTEIN KINASE"/>
    <property type="match status" value="1"/>
</dbReference>
<dbReference type="Gene3D" id="1.10.510.10">
    <property type="entry name" value="Transferase(Phosphotransferase) domain 1"/>
    <property type="match status" value="1"/>
</dbReference>
<feature type="compositionally biased region" description="Basic and acidic residues" evidence="8">
    <location>
        <begin position="431"/>
        <end position="446"/>
    </location>
</feature>
<dbReference type="GO" id="GO:0000307">
    <property type="term" value="C:cyclin-dependent protein kinase holoenzyme complex"/>
    <property type="evidence" value="ECO:0007669"/>
    <property type="project" value="TreeGrafter"/>
</dbReference>
<feature type="compositionally biased region" description="Basic and acidic residues" evidence="8">
    <location>
        <begin position="25"/>
        <end position="41"/>
    </location>
</feature>
<evidence type="ECO:0000256" key="6">
    <source>
        <dbReference type="ARBA" id="ARBA00022840"/>
    </source>
</evidence>
<dbReference type="Proteomes" id="UP001190926">
    <property type="component" value="Unassembled WGS sequence"/>
</dbReference>
<keyword evidence="2" id="KW-0723">Serine/threonine-protein kinase</keyword>
<dbReference type="EMBL" id="SDAM02029566">
    <property type="protein sequence ID" value="KAH6756175.1"/>
    <property type="molecule type" value="Genomic_DNA"/>
</dbReference>
<keyword evidence="3" id="KW-0808">Transferase</keyword>
<comment type="similarity">
    <text evidence="1">Belongs to the protein kinase superfamily. CMGC Ser/Thr protein kinase family. CDC2/CDKX subfamily.</text>
</comment>
<keyword evidence="6 7" id="KW-0067">ATP-binding</keyword>
<dbReference type="SUPFAM" id="SSF56112">
    <property type="entry name" value="Protein kinase-like (PK-like)"/>
    <property type="match status" value="1"/>
</dbReference>
<feature type="domain" description="Protein kinase" evidence="9">
    <location>
        <begin position="130"/>
        <end position="414"/>
    </location>
</feature>
<evidence type="ECO:0000256" key="7">
    <source>
        <dbReference type="PROSITE-ProRule" id="PRU10141"/>
    </source>
</evidence>